<dbReference type="AlphaFoldDB" id="A0A9W5RZZ2"/>
<comment type="caution">
    <text evidence="9">The sequence shown here is derived from an EMBL/GenBank/DDBJ whole genome shotgun (WGS) entry which is preliminary data.</text>
</comment>
<dbReference type="GO" id="GO:0005886">
    <property type="term" value="C:plasma membrane"/>
    <property type="evidence" value="ECO:0007669"/>
    <property type="project" value="UniProtKB-SubCell"/>
</dbReference>
<feature type="domain" description="VTT" evidence="8">
    <location>
        <begin position="30"/>
        <end position="160"/>
    </location>
</feature>
<reference evidence="9 10" key="1">
    <citation type="submission" date="2014-02" db="EMBL/GenBank/DDBJ databases">
        <title>Genome sequence of Paenibacillus darwinianus reveals adaptive mechanisms for survival in Antarctic soils.</title>
        <authorList>
            <person name="Dsouza M."/>
            <person name="Taylor M.W."/>
            <person name="Turner S.J."/>
            <person name="Aislabie J."/>
        </authorList>
    </citation>
    <scope>NUCLEOTIDE SEQUENCE [LARGE SCALE GENOMIC DNA]</scope>
    <source>
        <strain evidence="9 10">CE1</strain>
    </source>
</reference>
<keyword evidence="10" id="KW-1185">Reference proteome</keyword>
<name>A0A9W5RZZ2_9BACL</name>
<evidence type="ECO:0000313" key="9">
    <source>
        <dbReference type="EMBL" id="EXX87004.1"/>
    </source>
</evidence>
<protein>
    <submittedName>
        <fullName evidence="9">Alkaline phosphatase</fullName>
    </submittedName>
</protein>
<evidence type="ECO:0000256" key="5">
    <source>
        <dbReference type="ARBA" id="ARBA00022989"/>
    </source>
</evidence>
<dbReference type="Proteomes" id="UP000053750">
    <property type="component" value="Unassembled WGS sequence"/>
</dbReference>
<evidence type="ECO:0000259" key="8">
    <source>
        <dbReference type="Pfam" id="PF09335"/>
    </source>
</evidence>
<feature type="transmembrane region" description="Helical" evidence="7">
    <location>
        <begin position="175"/>
        <end position="196"/>
    </location>
</feature>
<dbReference type="PANTHER" id="PTHR42709">
    <property type="entry name" value="ALKALINE PHOSPHATASE LIKE PROTEIN"/>
    <property type="match status" value="1"/>
</dbReference>
<feature type="transmembrane region" description="Helical" evidence="7">
    <location>
        <begin position="50"/>
        <end position="71"/>
    </location>
</feature>
<feature type="transmembrane region" description="Helical" evidence="7">
    <location>
        <begin position="12"/>
        <end position="30"/>
    </location>
</feature>
<accession>A0A9W5RZZ2</accession>
<dbReference type="EMBL" id="JFHU01000171">
    <property type="protein sequence ID" value="EXX87004.1"/>
    <property type="molecule type" value="Genomic_DNA"/>
</dbReference>
<evidence type="ECO:0000256" key="7">
    <source>
        <dbReference type="SAM" id="Phobius"/>
    </source>
</evidence>
<sequence>MQNWITDFMEQYGYIGILLMIALENVFPPIPSEVVLTFGGFMTTQTALTVPGVITAATLGSVLGAIILYWIGRALHVDRLEAIVGRWGHILRVQKEDIRKADAWFDKYGHWTVLFCRMVPLIRSLISIPAGMSRMHFGVFLIYTTIGTLIWNIVLVWLGAALGENWEDILSFMDVYSNIAFVLIAITGLAVIFYLIRKNKKTGH</sequence>
<keyword evidence="4 7" id="KW-0812">Transmembrane</keyword>
<feature type="transmembrane region" description="Helical" evidence="7">
    <location>
        <begin position="140"/>
        <end position="163"/>
    </location>
</feature>
<organism evidence="9 10">
    <name type="scientific">Paenibacillus darwinianus</name>
    <dbReference type="NCBI Taxonomy" id="1380763"/>
    <lineage>
        <taxon>Bacteria</taxon>
        <taxon>Bacillati</taxon>
        <taxon>Bacillota</taxon>
        <taxon>Bacilli</taxon>
        <taxon>Bacillales</taxon>
        <taxon>Paenibacillaceae</taxon>
        <taxon>Paenibacillus</taxon>
    </lineage>
</organism>
<evidence type="ECO:0000313" key="10">
    <source>
        <dbReference type="Proteomes" id="UP000053750"/>
    </source>
</evidence>
<keyword evidence="6 7" id="KW-0472">Membrane</keyword>
<comment type="similarity">
    <text evidence="2">Belongs to the DedA family.</text>
</comment>
<evidence type="ECO:0000256" key="3">
    <source>
        <dbReference type="ARBA" id="ARBA00022475"/>
    </source>
</evidence>
<comment type="subcellular location">
    <subcellularLocation>
        <location evidence="1">Cell membrane</location>
        <topology evidence="1">Multi-pass membrane protein</topology>
    </subcellularLocation>
</comment>
<evidence type="ECO:0000256" key="4">
    <source>
        <dbReference type="ARBA" id="ARBA00022692"/>
    </source>
</evidence>
<keyword evidence="5 7" id="KW-1133">Transmembrane helix</keyword>
<dbReference type="OrthoDB" id="9813426at2"/>
<keyword evidence="3" id="KW-1003">Cell membrane</keyword>
<dbReference type="PANTHER" id="PTHR42709:SF6">
    <property type="entry name" value="UNDECAPRENYL PHOSPHATE TRANSPORTER A"/>
    <property type="match status" value="1"/>
</dbReference>
<dbReference type="InterPro" id="IPR051311">
    <property type="entry name" value="DedA_domain"/>
</dbReference>
<gene>
    <name evidence="9" type="ORF">BG53_04975</name>
</gene>
<proteinExistence type="inferred from homology"/>
<dbReference type="Pfam" id="PF09335">
    <property type="entry name" value="VTT_dom"/>
    <property type="match status" value="1"/>
</dbReference>
<evidence type="ECO:0000256" key="2">
    <source>
        <dbReference type="ARBA" id="ARBA00010792"/>
    </source>
</evidence>
<evidence type="ECO:0000256" key="1">
    <source>
        <dbReference type="ARBA" id="ARBA00004651"/>
    </source>
</evidence>
<evidence type="ECO:0000256" key="6">
    <source>
        <dbReference type="ARBA" id="ARBA00023136"/>
    </source>
</evidence>
<dbReference type="RefSeq" id="WP_036583265.1">
    <property type="nucleotide sequence ID" value="NZ_KK082156.1"/>
</dbReference>
<dbReference type="InterPro" id="IPR032816">
    <property type="entry name" value="VTT_dom"/>
</dbReference>